<sequence length="112" mass="12549">MTAGMLSKRAIFQRPHKAKDADGKVIHTYPEEFTAWVNLKPLRGGESVMASRMQSRAPAIVTFRTSTQARAVNSEWRVVIDGRIYEAKEDPRETQDRALFEMLVEGGGNAGR</sequence>
<protein>
    <submittedName>
        <fullName evidence="1">Phage head closure protein</fullName>
    </submittedName>
</protein>
<organism evidence="1 2">
    <name type="scientific">Paracoccus cavernae</name>
    <dbReference type="NCBI Taxonomy" id="1571207"/>
    <lineage>
        <taxon>Bacteria</taxon>
        <taxon>Pseudomonadati</taxon>
        <taxon>Pseudomonadota</taxon>
        <taxon>Alphaproteobacteria</taxon>
        <taxon>Rhodobacterales</taxon>
        <taxon>Paracoccaceae</taxon>
        <taxon>Paracoccus</taxon>
    </lineage>
</organism>
<evidence type="ECO:0000313" key="2">
    <source>
        <dbReference type="Proteomes" id="UP001243846"/>
    </source>
</evidence>
<dbReference type="InterPro" id="IPR038666">
    <property type="entry name" value="SSP1_head-tail_sf"/>
</dbReference>
<name>A0ABT8D997_9RHOB</name>
<dbReference type="EMBL" id="JAUFRC010000001">
    <property type="protein sequence ID" value="MDN3713342.1"/>
    <property type="molecule type" value="Genomic_DNA"/>
</dbReference>
<accession>A0ABT8D997</accession>
<comment type="caution">
    <text evidence="1">The sequence shown here is derived from an EMBL/GenBank/DDBJ whole genome shotgun (WGS) entry which is preliminary data.</text>
</comment>
<gene>
    <name evidence="1" type="ORF">QWZ10_19345</name>
</gene>
<proteinExistence type="predicted"/>
<reference evidence="2" key="1">
    <citation type="journal article" date="2019" name="Int. J. Syst. Evol. Microbiol.">
        <title>The Global Catalogue of Microorganisms (GCM) 10K type strain sequencing project: providing services to taxonomists for standard genome sequencing and annotation.</title>
        <authorList>
            <consortium name="The Broad Institute Genomics Platform"/>
            <consortium name="The Broad Institute Genome Sequencing Center for Infectious Disease"/>
            <person name="Wu L."/>
            <person name="Ma J."/>
        </authorList>
    </citation>
    <scope>NUCLEOTIDE SEQUENCE [LARGE SCALE GENOMIC DNA]</scope>
    <source>
        <strain evidence="2">CECT 8482</strain>
    </source>
</reference>
<dbReference type="RefSeq" id="WP_377684774.1">
    <property type="nucleotide sequence ID" value="NZ_JBHMDZ010000006.1"/>
</dbReference>
<dbReference type="Proteomes" id="UP001243846">
    <property type="component" value="Unassembled WGS sequence"/>
</dbReference>
<dbReference type="NCBIfam" id="TIGR01563">
    <property type="entry name" value="gp16_SPP1"/>
    <property type="match status" value="1"/>
</dbReference>
<dbReference type="Gene3D" id="2.40.10.270">
    <property type="entry name" value="Bacteriophage SPP1 head-tail adaptor protein"/>
    <property type="match status" value="1"/>
</dbReference>
<keyword evidence="2" id="KW-1185">Reference proteome</keyword>
<dbReference type="InterPro" id="IPR008767">
    <property type="entry name" value="Phage_SPP1_head-tail_adaptor"/>
</dbReference>
<evidence type="ECO:0000313" key="1">
    <source>
        <dbReference type="EMBL" id="MDN3713342.1"/>
    </source>
</evidence>
<dbReference type="Pfam" id="PF05521">
    <property type="entry name" value="Phage_HCP"/>
    <property type="match status" value="1"/>
</dbReference>